<dbReference type="PANTHER" id="PTHR11188">
    <property type="entry name" value="ARRESTIN DOMAIN CONTAINING PROTEIN"/>
    <property type="match status" value="1"/>
</dbReference>
<dbReference type="PANTHER" id="PTHR11188:SF175">
    <property type="entry name" value="ARRESTIN C-TERMINAL-LIKE DOMAIN-CONTAINING PROTEIN"/>
    <property type="match status" value="1"/>
</dbReference>
<keyword evidence="4" id="KW-1185">Reference proteome</keyword>
<evidence type="ECO:0000313" key="4">
    <source>
        <dbReference type="Proteomes" id="UP001176961"/>
    </source>
</evidence>
<dbReference type="AlphaFoldDB" id="A0AA36GS08"/>
<proteinExistence type="inferred from homology"/>
<dbReference type="InterPro" id="IPR011022">
    <property type="entry name" value="Arrestin_C-like"/>
</dbReference>
<gene>
    <name evidence="3" type="ORF">CYNAS_LOCUS9240</name>
</gene>
<dbReference type="InterPro" id="IPR014752">
    <property type="entry name" value="Arrestin-like_C"/>
</dbReference>
<dbReference type="SMART" id="SM01017">
    <property type="entry name" value="Arrestin_C"/>
    <property type="match status" value="1"/>
</dbReference>
<comment type="similarity">
    <text evidence="1">Belongs to the arrestin family.</text>
</comment>
<protein>
    <recommendedName>
        <fullName evidence="2">Arrestin C-terminal-like domain-containing protein</fullName>
    </recommendedName>
</protein>
<organism evidence="3 4">
    <name type="scientific">Cylicocyclus nassatus</name>
    <name type="common">Nematode worm</name>
    <dbReference type="NCBI Taxonomy" id="53992"/>
    <lineage>
        <taxon>Eukaryota</taxon>
        <taxon>Metazoa</taxon>
        <taxon>Ecdysozoa</taxon>
        <taxon>Nematoda</taxon>
        <taxon>Chromadorea</taxon>
        <taxon>Rhabditida</taxon>
        <taxon>Rhabditina</taxon>
        <taxon>Rhabditomorpha</taxon>
        <taxon>Strongyloidea</taxon>
        <taxon>Strongylidae</taxon>
        <taxon>Cylicocyclus</taxon>
    </lineage>
</organism>
<dbReference type="GO" id="GO:0015031">
    <property type="term" value="P:protein transport"/>
    <property type="evidence" value="ECO:0007669"/>
    <property type="project" value="TreeGrafter"/>
</dbReference>
<evidence type="ECO:0000313" key="3">
    <source>
        <dbReference type="EMBL" id="CAJ0597257.1"/>
    </source>
</evidence>
<sequence>MPENRLYITYSNPNGVFCPGSNVEGIVHLDLKEKIKAKSLRITVDGRAYTHWSATHSRKILNKDGSTRMENYSVPYSATVIYVTGDSLAWASPQGKKEVLRSGSYQFPFVFTLPLTCAPSFEGLYGYIRYMVKVELDRPWRFNKCDQKPFTVVPIFDLNTNPTARLPVREVKVKNLGIILFRSGKVTIQCEMAKSGFVPGETIVINATIDNDSSSTITKAHVKLVEYSRYVAYEQGNIIRQGIFINACGHNYRELRRKLATGHQKLCINKKSKSVAQIYLQVPPTVPSFNMCPIISVEYYLEVKFETSGALNSGIESTYPIVLGTVPVQAQTVVVTQPTAPPFMEFPSSSAVSPAIPSAPPMESPPPYMNSNNGEIAFQPPPPSYEECIQGVQGTTMDTENIEPFAPRYPFYPSLTNTSSNLTSEKNGVLGYKV</sequence>
<dbReference type="Gene3D" id="2.60.40.640">
    <property type="match status" value="2"/>
</dbReference>
<dbReference type="Pfam" id="PF00339">
    <property type="entry name" value="Arrestin_N"/>
    <property type="match status" value="1"/>
</dbReference>
<dbReference type="Proteomes" id="UP001176961">
    <property type="component" value="Unassembled WGS sequence"/>
</dbReference>
<accession>A0AA36GS08</accession>
<dbReference type="GO" id="GO:0005737">
    <property type="term" value="C:cytoplasm"/>
    <property type="evidence" value="ECO:0007669"/>
    <property type="project" value="TreeGrafter"/>
</dbReference>
<dbReference type="InterPro" id="IPR011021">
    <property type="entry name" value="Arrestin-like_N"/>
</dbReference>
<dbReference type="EMBL" id="CATQJL010000223">
    <property type="protein sequence ID" value="CAJ0597257.1"/>
    <property type="molecule type" value="Genomic_DNA"/>
</dbReference>
<feature type="domain" description="Arrestin C-terminal-like" evidence="2">
    <location>
        <begin position="182"/>
        <end position="328"/>
    </location>
</feature>
<reference evidence="3" key="1">
    <citation type="submission" date="2023-07" db="EMBL/GenBank/DDBJ databases">
        <authorList>
            <consortium name="CYATHOMIX"/>
        </authorList>
    </citation>
    <scope>NUCLEOTIDE SEQUENCE</scope>
    <source>
        <strain evidence="3">N/A</strain>
    </source>
</reference>
<dbReference type="SUPFAM" id="SSF81296">
    <property type="entry name" value="E set domains"/>
    <property type="match status" value="2"/>
</dbReference>
<dbReference type="Pfam" id="PF02752">
    <property type="entry name" value="Arrestin_C"/>
    <property type="match status" value="1"/>
</dbReference>
<comment type="caution">
    <text evidence="3">The sequence shown here is derived from an EMBL/GenBank/DDBJ whole genome shotgun (WGS) entry which is preliminary data.</text>
</comment>
<name>A0AA36GS08_CYLNA</name>
<dbReference type="InterPro" id="IPR014756">
    <property type="entry name" value="Ig_E-set"/>
</dbReference>
<dbReference type="InterPro" id="IPR050357">
    <property type="entry name" value="Arrestin_domain-protein"/>
</dbReference>
<evidence type="ECO:0000259" key="2">
    <source>
        <dbReference type="SMART" id="SM01017"/>
    </source>
</evidence>
<evidence type="ECO:0000256" key="1">
    <source>
        <dbReference type="ARBA" id="ARBA00005298"/>
    </source>
</evidence>